<sequence length="255" mass="29464">MKFLLLFCMVLPLFGAKILDYNIYPRDDRVDLTFSFDTPYDGGISQSKKDNVLIITLDAKTSKEEDQMINSNIIKKIKIFPQGEKTLIALNLGEKVEIKADSVGDKFGLRLRAQKEGAASLSSIKQTSILSEENLQTNKQEDNYDFTNYILVMSVLLLLLIGLWILKIYLKSKYPLDRNFNLIFQRSLDRHNQLIVFEYGAKRYTMVIGNSNLVLETSDVLIEEKPIKTNSKEKDFNSYFEENKQRLQNLLLKQQ</sequence>
<evidence type="ECO:0000313" key="3">
    <source>
        <dbReference type="Proteomes" id="UP000321629"/>
    </source>
</evidence>
<feature type="transmembrane region" description="Helical" evidence="1">
    <location>
        <begin position="149"/>
        <end position="170"/>
    </location>
</feature>
<gene>
    <name evidence="2" type="ORF">FPD38_07710</name>
</gene>
<evidence type="ECO:0000313" key="2">
    <source>
        <dbReference type="EMBL" id="TXE85862.1"/>
    </source>
</evidence>
<accession>A0A5C7DS75</accession>
<dbReference type="Proteomes" id="UP000321629">
    <property type="component" value="Unassembled WGS sequence"/>
</dbReference>
<keyword evidence="1" id="KW-0812">Transmembrane</keyword>
<dbReference type="AlphaFoldDB" id="A0A5C7DS75"/>
<reference evidence="2 3" key="1">
    <citation type="submission" date="2019-07" db="EMBL/GenBank/DDBJ databases">
        <title>Rapid identification of Enteric Bacteria from Whole Genome Sequences (WGS) using Average Nucleotide Identity (ANI).</title>
        <authorList>
            <person name="Lane C."/>
        </authorList>
    </citation>
    <scope>NUCLEOTIDE SEQUENCE [LARGE SCALE GENOMIC DNA]</scope>
    <source>
        <strain evidence="2 3">2016D-0084</strain>
    </source>
</reference>
<evidence type="ECO:0000256" key="1">
    <source>
        <dbReference type="SAM" id="Phobius"/>
    </source>
</evidence>
<keyword evidence="1" id="KW-1133">Transmembrane helix</keyword>
<organism evidence="2 3">
    <name type="scientific">Campylobacter volucris</name>
    <dbReference type="NCBI Taxonomy" id="1031542"/>
    <lineage>
        <taxon>Bacteria</taxon>
        <taxon>Pseudomonadati</taxon>
        <taxon>Campylobacterota</taxon>
        <taxon>Epsilonproteobacteria</taxon>
        <taxon>Campylobacterales</taxon>
        <taxon>Campylobacteraceae</taxon>
        <taxon>Campylobacter</taxon>
    </lineage>
</organism>
<comment type="caution">
    <text evidence="2">The sequence shown here is derived from an EMBL/GenBank/DDBJ whole genome shotgun (WGS) entry which is preliminary data.</text>
</comment>
<proteinExistence type="predicted"/>
<dbReference type="RefSeq" id="WP_147556183.1">
    <property type="nucleotide sequence ID" value="NZ_VOWJ01000033.1"/>
</dbReference>
<dbReference type="EMBL" id="VOWJ01000033">
    <property type="protein sequence ID" value="TXE85862.1"/>
    <property type="molecule type" value="Genomic_DNA"/>
</dbReference>
<evidence type="ECO:0008006" key="4">
    <source>
        <dbReference type="Google" id="ProtNLM"/>
    </source>
</evidence>
<name>A0A5C7DS75_9BACT</name>
<keyword evidence="1" id="KW-0472">Membrane</keyword>
<protein>
    <recommendedName>
        <fullName evidence="4">Transmembrane protein</fullName>
    </recommendedName>
</protein>